<dbReference type="AlphaFoldDB" id="A0A444CA95"/>
<evidence type="ECO:0000313" key="1">
    <source>
        <dbReference type="EMBL" id="RRT39521.1"/>
    </source>
</evidence>
<reference evidence="1 2" key="1">
    <citation type="journal article" date="2014" name="Agronomy (Basel)">
        <title>A Draft Genome Sequence for Ensete ventricosum, the Drought-Tolerant Tree Against Hunger.</title>
        <authorList>
            <person name="Harrison J."/>
            <person name="Moore K.A."/>
            <person name="Paszkiewicz K."/>
            <person name="Jones T."/>
            <person name="Grant M."/>
            <person name="Ambacheew D."/>
            <person name="Muzemil S."/>
            <person name="Studholme D.J."/>
        </authorList>
    </citation>
    <scope>NUCLEOTIDE SEQUENCE [LARGE SCALE GENOMIC DNA]</scope>
</reference>
<protein>
    <submittedName>
        <fullName evidence="1">Uncharacterized protein</fullName>
    </submittedName>
</protein>
<proteinExistence type="predicted"/>
<sequence>MLQNRKSRAWQNDIFVFPLLQRRREAGESHREVPLPGLRRAQWLHGSGGDEEGVPIGYAPRRWEGCWSPARGSPKYMYNNTSFVSKIVYVLSRKRPPYLRVRHR</sequence>
<dbReference type="EMBL" id="AMZH03020105">
    <property type="protein sequence ID" value="RRT39521.1"/>
    <property type="molecule type" value="Genomic_DNA"/>
</dbReference>
<organism evidence="1 2">
    <name type="scientific">Ensete ventricosum</name>
    <name type="common">Abyssinian banana</name>
    <name type="synonym">Musa ensete</name>
    <dbReference type="NCBI Taxonomy" id="4639"/>
    <lineage>
        <taxon>Eukaryota</taxon>
        <taxon>Viridiplantae</taxon>
        <taxon>Streptophyta</taxon>
        <taxon>Embryophyta</taxon>
        <taxon>Tracheophyta</taxon>
        <taxon>Spermatophyta</taxon>
        <taxon>Magnoliopsida</taxon>
        <taxon>Liliopsida</taxon>
        <taxon>Zingiberales</taxon>
        <taxon>Musaceae</taxon>
        <taxon>Ensete</taxon>
    </lineage>
</organism>
<name>A0A444CA95_ENSVE</name>
<comment type="caution">
    <text evidence="1">The sequence shown here is derived from an EMBL/GenBank/DDBJ whole genome shotgun (WGS) entry which is preliminary data.</text>
</comment>
<evidence type="ECO:0000313" key="2">
    <source>
        <dbReference type="Proteomes" id="UP000287651"/>
    </source>
</evidence>
<dbReference type="Proteomes" id="UP000287651">
    <property type="component" value="Unassembled WGS sequence"/>
</dbReference>
<gene>
    <name evidence="1" type="ORF">B296_00048043</name>
</gene>
<accession>A0A444CA95</accession>